<name>A0ABU1SD59_9MICO</name>
<dbReference type="EMBL" id="JAVDUM010000009">
    <property type="protein sequence ID" value="MDR6867545.1"/>
    <property type="molecule type" value="Genomic_DNA"/>
</dbReference>
<gene>
    <name evidence="1" type="ORF">J2Y69_002149</name>
</gene>
<protein>
    <recommendedName>
        <fullName evidence="3">XRE family transcriptional regulator</fullName>
    </recommendedName>
</protein>
<dbReference type="Proteomes" id="UP001259347">
    <property type="component" value="Unassembled WGS sequence"/>
</dbReference>
<evidence type="ECO:0000313" key="2">
    <source>
        <dbReference type="Proteomes" id="UP001259347"/>
    </source>
</evidence>
<sequence length="120" mass="13012">MGDMTPATFRSVLEATGYGDDTDAARALSKSRSMVQKMKAGQAPISPDVADAVRGIQDAYADARDAALAAAPAELRVWRGGPADNDASWQETGRPARWHRIIAAECYQEHGTRILWVEEP</sequence>
<keyword evidence="2" id="KW-1185">Reference proteome</keyword>
<proteinExistence type="predicted"/>
<comment type="caution">
    <text evidence="1">The sequence shown here is derived from an EMBL/GenBank/DDBJ whole genome shotgun (WGS) entry which is preliminary data.</text>
</comment>
<dbReference type="RefSeq" id="WP_310020450.1">
    <property type="nucleotide sequence ID" value="NZ_JAVDUM010000009.1"/>
</dbReference>
<reference evidence="1 2" key="1">
    <citation type="submission" date="2023-07" db="EMBL/GenBank/DDBJ databases">
        <title>Sorghum-associated microbial communities from plants grown in Nebraska, USA.</title>
        <authorList>
            <person name="Schachtman D."/>
        </authorList>
    </citation>
    <scope>NUCLEOTIDE SEQUENCE [LARGE SCALE GENOMIC DNA]</scope>
    <source>
        <strain evidence="1 2">2980</strain>
    </source>
</reference>
<evidence type="ECO:0000313" key="1">
    <source>
        <dbReference type="EMBL" id="MDR6867545.1"/>
    </source>
</evidence>
<organism evidence="1 2">
    <name type="scientific">Microbacterium resistens</name>
    <dbReference type="NCBI Taxonomy" id="156977"/>
    <lineage>
        <taxon>Bacteria</taxon>
        <taxon>Bacillati</taxon>
        <taxon>Actinomycetota</taxon>
        <taxon>Actinomycetes</taxon>
        <taxon>Micrococcales</taxon>
        <taxon>Microbacteriaceae</taxon>
        <taxon>Microbacterium</taxon>
    </lineage>
</organism>
<evidence type="ECO:0008006" key="3">
    <source>
        <dbReference type="Google" id="ProtNLM"/>
    </source>
</evidence>
<accession>A0ABU1SD59</accession>